<gene>
    <name evidence="2" type="ORF">OHA22_31075</name>
</gene>
<sequence>MYDRKVEREMKALQKGMCVVGASAIAFTISMASAPAAQAYPMYECRYPLVCVYRTPAPDANYLYYQFNSKPGWQKLPTSVSNYSIVNTRNNDVAYYYGTVSAYDKQAYSRCVSPNTWVSGGSGTVTHIYISESPNC</sequence>
<keyword evidence="1" id="KW-0732">Signal</keyword>
<organism evidence="2">
    <name type="scientific">Streptomyces sp. NBC_00093</name>
    <dbReference type="NCBI Taxonomy" id="2975649"/>
    <lineage>
        <taxon>Bacteria</taxon>
        <taxon>Bacillati</taxon>
        <taxon>Actinomycetota</taxon>
        <taxon>Actinomycetes</taxon>
        <taxon>Kitasatosporales</taxon>
        <taxon>Streptomycetaceae</taxon>
        <taxon>Streptomyces</taxon>
    </lineage>
</organism>
<evidence type="ECO:0000313" key="2">
    <source>
        <dbReference type="EMBL" id="WTT19657.1"/>
    </source>
</evidence>
<evidence type="ECO:0000256" key="1">
    <source>
        <dbReference type="SAM" id="SignalP"/>
    </source>
</evidence>
<dbReference type="EMBL" id="CP108222">
    <property type="protein sequence ID" value="WTT19657.1"/>
    <property type="molecule type" value="Genomic_DNA"/>
</dbReference>
<protein>
    <recommendedName>
        <fullName evidence="3">Secreted protein</fullName>
    </recommendedName>
</protein>
<accession>A0AAU2A6Z6</accession>
<reference evidence="2" key="1">
    <citation type="submission" date="2022-10" db="EMBL/GenBank/DDBJ databases">
        <title>The complete genomes of actinobacterial strains from the NBC collection.</title>
        <authorList>
            <person name="Joergensen T.S."/>
            <person name="Alvarez Arevalo M."/>
            <person name="Sterndorff E.B."/>
            <person name="Faurdal D."/>
            <person name="Vuksanovic O."/>
            <person name="Mourched A.-S."/>
            <person name="Charusanti P."/>
            <person name="Shaw S."/>
            <person name="Blin K."/>
            <person name="Weber T."/>
        </authorList>
    </citation>
    <scope>NUCLEOTIDE SEQUENCE</scope>
    <source>
        <strain evidence="2">NBC_00093</strain>
    </source>
</reference>
<dbReference type="AlphaFoldDB" id="A0AAU2A6Z6"/>
<evidence type="ECO:0008006" key="3">
    <source>
        <dbReference type="Google" id="ProtNLM"/>
    </source>
</evidence>
<name>A0AAU2A6Z6_9ACTN</name>
<proteinExistence type="predicted"/>
<feature type="chain" id="PRO_5043917184" description="Secreted protein" evidence="1">
    <location>
        <begin position="40"/>
        <end position="136"/>
    </location>
</feature>
<feature type="signal peptide" evidence="1">
    <location>
        <begin position="1"/>
        <end position="39"/>
    </location>
</feature>